<dbReference type="Proteomes" id="UP001183410">
    <property type="component" value="Unassembled WGS sequence"/>
</dbReference>
<name>A0ABU2JNX3_9ACTN</name>
<reference evidence="2" key="1">
    <citation type="submission" date="2023-07" db="EMBL/GenBank/DDBJ databases">
        <title>30 novel species of actinomycetes from the DSMZ collection.</title>
        <authorList>
            <person name="Nouioui I."/>
        </authorList>
    </citation>
    <scope>NUCLEOTIDE SEQUENCE [LARGE SCALE GENOMIC DNA]</scope>
    <source>
        <strain evidence="2">DSM 44915</strain>
    </source>
</reference>
<organism evidence="1 2">
    <name type="scientific">Streptomyces chisholmiae</name>
    <dbReference type="NCBI Taxonomy" id="3075540"/>
    <lineage>
        <taxon>Bacteria</taxon>
        <taxon>Bacillati</taxon>
        <taxon>Actinomycetota</taxon>
        <taxon>Actinomycetes</taxon>
        <taxon>Kitasatosporales</taxon>
        <taxon>Streptomycetaceae</taxon>
        <taxon>Streptomyces</taxon>
    </lineage>
</organism>
<keyword evidence="2" id="KW-1185">Reference proteome</keyword>
<dbReference type="Pfam" id="PF13410">
    <property type="entry name" value="GST_C_2"/>
    <property type="match status" value="1"/>
</dbReference>
<sequence length="288" mass="30555">MPATTPTPAHESARCLVRERIGSDAKSGHYPVPHRYRLHLSLSCADGLRVAITHALLGLADTLPVTLLPAPPDEGPERAALRAAYQATVHGYQGPASSPALTDSWTGRLVSNHVPDLLVDLSLRFRAAGRPELRPAGLAAEIDALTVRCERDIAEAAQLAGEADAGAAGERALDVLLATLAEFDRRVAGSSFVLGETLTAADVELWVALVRLDTAHRCHLGADAVHRIAGHPALWAYARRLCALPAFGGQLRLAELARAHEHCCRGLEAAGAAVQIVDWTAAPHVLTR</sequence>
<protein>
    <submittedName>
        <fullName evidence="1">Glutathione S-transferase C-terminal domain-containing protein</fullName>
    </submittedName>
</protein>
<dbReference type="SUPFAM" id="SSF47616">
    <property type="entry name" value="GST C-terminal domain-like"/>
    <property type="match status" value="1"/>
</dbReference>
<dbReference type="InterPro" id="IPR016639">
    <property type="entry name" value="GST_Omega/GSH"/>
</dbReference>
<gene>
    <name evidence="1" type="ORF">RM844_08975</name>
</gene>
<evidence type="ECO:0000313" key="1">
    <source>
        <dbReference type="EMBL" id="MDT0266428.1"/>
    </source>
</evidence>
<dbReference type="PANTHER" id="PTHR32419">
    <property type="entry name" value="GLUTATHIONYL-HYDROQUINONE REDUCTASE"/>
    <property type="match status" value="1"/>
</dbReference>
<dbReference type="PANTHER" id="PTHR32419:SF6">
    <property type="entry name" value="GLUTATHIONE S-TRANSFERASE OMEGA-LIKE 1-RELATED"/>
    <property type="match status" value="1"/>
</dbReference>
<dbReference type="Gene3D" id="1.20.1050.10">
    <property type="match status" value="1"/>
</dbReference>
<evidence type="ECO:0000313" key="2">
    <source>
        <dbReference type="Proteomes" id="UP001183410"/>
    </source>
</evidence>
<dbReference type="Gene3D" id="3.40.30.10">
    <property type="entry name" value="Glutaredoxin"/>
    <property type="match status" value="1"/>
</dbReference>
<proteinExistence type="predicted"/>
<accession>A0ABU2JNX3</accession>
<comment type="caution">
    <text evidence="1">The sequence shown here is derived from an EMBL/GenBank/DDBJ whole genome shotgun (WGS) entry which is preliminary data.</text>
</comment>
<dbReference type="EMBL" id="JAVREO010000004">
    <property type="protein sequence ID" value="MDT0266428.1"/>
    <property type="molecule type" value="Genomic_DNA"/>
</dbReference>
<dbReference type="RefSeq" id="WP_311666445.1">
    <property type="nucleotide sequence ID" value="NZ_JAVREO010000004.1"/>
</dbReference>
<dbReference type="InterPro" id="IPR036282">
    <property type="entry name" value="Glutathione-S-Trfase_C_sf"/>
</dbReference>